<evidence type="ECO:0000313" key="3">
    <source>
        <dbReference type="Proteomes" id="UP000604273"/>
    </source>
</evidence>
<feature type="compositionally biased region" description="Polar residues" evidence="1">
    <location>
        <begin position="193"/>
        <end position="217"/>
    </location>
</feature>
<comment type="caution">
    <text evidence="2">The sequence shown here is derived from an EMBL/GenBank/DDBJ whole genome shotgun (WGS) entry which is preliminary data.</text>
</comment>
<organism evidence="2 3">
    <name type="scientific">Fusarium gaditjirri</name>
    <dbReference type="NCBI Taxonomy" id="282569"/>
    <lineage>
        <taxon>Eukaryota</taxon>
        <taxon>Fungi</taxon>
        <taxon>Dikarya</taxon>
        <taxon>Ascomycota</taxon>
        <taxon>Pezizomycotina</taxon>
        <taxon>Sordariomycetes</taxon>
        <taxon>Hypocreomycetidae</taxon>
        <taxon>Hypocreales</taxon>
        <taxon>Nectriaceae</taxon>
        <taxon>Fusarium</taxon>
        <taxon>Fusarium nisikadoi species complex</taxon>
    </lineage>
</organism>
<feature type="region of interest" description="Disordered" evidence="1">
    <location>
        <begin position="1"/>
        <end position="31"/>
    </location>
</feature>
<sequence>MAGPIKPAPTRKTERSHEENQERAYIAASRRADRSLEARVQSARMASEIHKKRTGKAFRITEEIVMKEEMYEEEDDEFPRSYRILRQSMQTDNPAFNARVDAYLVNRVAMSQMISATESDWRNNEINMEFARMFPRAEQQAQSLSHRYSAPGYSTPHTQNNTISTPMGQHFDANFQPINYGQQCNDRHGDRSLSMSGPISESRNDTAMSPSALTPGSGSHPEMAQPRSCTSSFANVPPPSMMEYNPDNSFFTAELPPEAKLLMGGGMNDTFSSALYPEPHNWGAPQSYPYSSDSKCIKEEATGLGVAGESYPEISETLPWDRFDPSTPTKTFGDQEPAWDYFLNENWGNDQQQQ</sequence>
<dbReference type="OrthoDB" id="5397087at2759"/>
<dbReference type="AlphaFoldDB" id="A0A8H4WP43"/>
<feature type="region of interest" description="Disordered" evidence="1">
    <location>
        <begin position="183"/>
        <end position="235"/>
    </location>
</feature>
<keyword evidence="3" id="KW-1185">Reference proteome</keyword>
<evidence type="ECO:0000256" key="1">
    <source>
        <dbReference type="SAM" id="MobiDB-lite"/>
    </source>
</evidence>
<evidence type="ECO:0000313" key="2">
    <source>
        <dbReference type="EMBL" id="KAF4945528.1"/>
    </source>
</evidence>
<name>A0A8H4WP43_9HYPO</name>
<dbReference type="Proteomes" id="UP000604273">
    <property type="component" value="Unassembled WGS sequence"/>
</dbReference>
<protein>
    <submittedName>
        <fullName evidence="2">Uncharacterized protein</fullName>
    </submittedName>
</protein>
<feature type="region of interest" description="Disordered" evidence="1">
    <location>
        <begin position="316"/>
        <end position="335"/>
    </location>
</feature>
<proteinExistence type="predicted"/>
<dbReference type="EMBL" id="JABFAI010000365">
    <property type="protein sequence ID" value="KAF4945528.1"/>
    <property type="molecule type" value="Genomic_DNA"/>
</dbReference>
<reference evidence="2" key="1">
    <citation type="journal article" date="2020" name="BMC Genomics">
        <title>Correction to: Identification and distribution of gene clusters required for synthesis of sphingolipid metabolism inhibitors in diverse species of the filamentous fungus Fusarium.</title>
        <authorList>
            <person name="Kim H.S."/>
            <person name="Lohmar J.M."/>
            <person name="Busman M."/>
            <person name="Brown D.W."/>
            <person name="Naumann T.A."/>
            <person name="Divon H.H."/>
            <person name="Lysoe E."/>
            <person name="Uhlig S."/>
            <person name="Proctor R.H."/>
        </authorList>
    </citation>
    <scope>NUCLEOTIDE SEQUENCE</scope>
    <source>
        <strain evidence="2">NRRL 45417</strain>
    </source>
</reference>
<gene>
    <name evidence="2" type="ORF">FGADI_11891</name>
</gene>
<feature type="compositionally biased region" description="Basic and acidic residues" evidence="1">
    <location>
        <begin position="11"/>
        <end position="22"/>
    </location>
</feature>
<reference evidence="2" key="2">
    <citation type="submission" date="2020-05" db="EMBL/GenBank/DDBJ databases">
        <authorList>
            <person name="Kim H.-S."/>
            <person name="Proctor R.H."/>
            <person name="Brown D.W."/>
        </authorList>
    </citation>
    <scope>NUCLEOTIDE SEQUENCE</scope>
    <source>
        <strain evidence="2">NRRL 45417</strain>
    </source>
</reference>
<accession>A0A8H4WP43</accession>